<keyword evidence="3" id="KW-1133">Transmembrane helix</keyword>
<dbReference type="InterPro" id="IPR000667">
    <property type="entry name" value="Peptidase_S13"/>
</dbReference>
<sequence>MVMRCSLIESEYYRTRIAAMKKWWMSTVVVTAAVIATVVFAVANVLVHDPVQVDKPERGITALEAKDVDNTGLKATLSAMAQDRRLGNFGAMITDITTGEVVLSHNAETALTPASATKLLTAAAALYELGPQDRIVTEVRKKDRTAIIKGSGDVWLTHEQIDSLAAQIGTGVDTVLVDATAWKDKLLPGWDPADVDAGFVAPLEPVMLYGGRLGATSGDVPRSHRPAFDVAEALAKRLGAGTVGYTDSSEGDVVARTESPTLQKRISMMMEDSDNVMAEAIGRELSAERPVEATLDVLRKNGVDVNGSTVVDNSGLSLDNRITPKLLSQVASASVLALPVAGGTGTLENRFNNTPGAGWVRAKTGTLTGVSALAGVVPSKSGHVYSFAMISNGSEIRQAREALDAIANAVREA</sequence>
<comment type="similarity">
    <text evidence="1">Belongs to the peptidase S13 family.</text>
</comment>
<keyword evidence="5" id="KW-1185">Reference proteome</keyword>
<dbReference type="EMBL" id="CP009622">
    <property type="protein sequence ID" value="AIU33435.1"/>
    <property type="molecule type" value="Genomic_DNA"/>
</dbReference>
<dbReference type="Proteomes" id="UP000029910">
    <property type="component" value="Chromosome"/>
</dbReference>
<organism evidence="4 5">
    <name type="scientific">Corynebacterium ramonii</name>
    <dbReference type="NCBI Taxonomy" id="3026968"/>
    <lineage>
        <taxon>Bacteria</taxon>
        <taxon>Bacillati</taxon>
        <taxon>Actinomycetota</taxon>
        <taxon>Actinomycetes</taxon>
        <taxon>Mycobacteriales</taxon>
        <taxon>Corynebacteriaceae</taxon>
        <taxon>Corynebacterium</taxon>
    </lineage>
</organism>
<proteinExistence type="inferred from homology"/>
<evidence type="ECO:0000256" key="1">
    <source>
        <dbReference type="ARBA" id="ARBA00006096"/>
    </source>
</evidence>
<keyword evidence="4" id="KW-0645">Protease</keyword>
<feature type="transmembrane region" description="Helical" evidence="3">
    <location>
        <begin position="23"/>
        <end position="47"/>
    </location>
</feature>
<keyword evidence="2" id="KW-0378">Hydrolase</keyword>
<dbReference type="PANTHER" id="PTHR30023">
    <property type="entry name" value="D-ALANYL-D-ALANINE CARBOXYPEPTIDASE"/>
    <property type="match status" value="1"/>
</dbReference>
<keyword evidence="3" id="KW-0812">Transmembrane</keyword>
<dbReference type="GO" id="GO:0004180">
    <property type="term" value="F:carboxypeptidase activity"/>
    <property type="evidence" value="ECO:0007669"/>
    <property type="project" value="UniProtKB-KW"/>
</dbReference>
<name>A0ABM5RUJ2_9CORY</name>
<reference evidence="4 5" key="1">
    <citation type="journal article" date="2015" name="Genome Announc.">
        <title>Genome Sequence of Corynebacterium ulcerans Strain FRC11.</title>
        <authorList>
            <person name="Benevides Lde J."/>
            <person name="Viana M.V."/>
            <person name="Mariano D.C."/>
            <person name="Rocha Fde S."/>
            <person name="Bagano P.C."/>
            <person name="Folador E.L."/>
            <person name="Pereira F.L."/>
            <person name="Dorella F.A."/>
            <person name="Leal C.A."/>
            <person name="Carvalho A.F."/>
            <person name="Soares Sde C."/>
            <person name="Carneiro A."/>
            <person name="Ramos R."/>
            <person name="Badell-Ocando E."/>
            <person name="Guiso N."/>
            <person name="Silva A."/>
            <person name="Figueiredo H."/>
            <person name="Azevedo V."/>
            <person name="Guimaraes L.C."/>
        </authorList>
    </citation>
    <scope>NUCLEOTIDE SEQUENCE [LARGE SCALE GENOMIC DNA]</scope>
    <source>
        <strain evidence="5">FRC0011</strain>
    </source>
</reference>
<keyword evidence="3" id="KW-0472">Membrane</keyword>
<dbReference type="NCBIfam" id="TIGR00666">
    <property type="entry name" value="PBP4"/>
    <property type="match status" value="1"/>
</dbReference>
<accession>A0ABM5RUJ2</accession>
<dbReference type="PANTHER" id="PTHR30023:SF0">
    <property type="entry name" value="PENICILLIN-SENSITIVE CARBOXYPEPTIDASE A"/>
    <property type="match status" value="1"/>
</dbReference>
<keyword evidence="4" id="KW-0121">Carboxypeptidase</keyword>
<dbReference type="PRINTS" id="PR00922">
    <property type="entry name" value="DADACBPTASE3"/>
</dbReference>
<evidence type="ECO:0000313" key="4">
    <source>
        <dbReference type="EMBL" id="AIU33435.1"/>
    </source>
</evidence>
<protein>
    <submittedName>
        <fullName evidence="4">D-alanyl-D-alanine carboxypeptidase</fullName>
    </submittedName>
</protein>
<dbReference type="Gene3D" id="3.40.710.10">
    <property type="entry name" value="DD-peptidase/beta-lactamase superfamily"/>
    <property type="match status" value="2"/>
</dbReference>
<evidence type="ECO:0000256" key="2">
    <source>
        <dbReference type="ARBA" id="ARBA00022801"/>
    </source>
</evidence>
<dbReference type="SUPFAM" id="SSF56601">
    <property type="entry name" value="beta-lactamase/transpeptidase-like"/>
    <property type="match status" value="1"/>
</dbReference>
<evidence type="ECO:0000313" key="5">
    <source>
        <dbReference type="Proteomes" id="UP000029910"/>
    </source>
</evidence>
<gene>
    <name evidence="4" type="primary">pbp4</name>
    <name evidence="4" type="ORF">CulFRC11_1886</name>
</gene>
<evidence type="ECO:0000256" key="3">
    <source>
        <dbReference type="SAM" id="Phobius"/>
    </source>
</evidence>
<dbReference type="Pfam" id="PF02113">
    <property type="entry name" value="Peptidase_S13"/>
    <property type="match status" value="2"/>
</dbReference>
<dbReference type="InterPro" id="IPR012338">
    <property type="entry name" value="Beta-lactam/transpept-like"/>
</dbReference>